<organism evidence="1 2">
    <name type="scientific">Pseudoxanthomonas putridarboris</name>
    <dbReference type="NCBI Taxonomy" id="752605"/>
    <lineage>
        <taxon>Bacteria</taxon>
        <taxon>Pseudomonadati</taxon>
        <taxon>Pseudomonadota</taxon>
        <taxon>Gammaproteobacteria</taxon>
        <taxon>Lysobacterales</taxon>
        <taxon>Lysobacteraceae</taxon>
        <taxon>Pseudoxanthomonas</taxon>
    </lineage>
</organism>
<comment type="caution">
    <text evidence="1">The sequence shown here is derived from an EMBL/GenBank/DDBJ whole genome shotgun (WGS) entry which is preliminary data.</text>
</comment>
<evidence type="ECO:0000313" key="2">
    <source>
        <dbReference type="Proteomes" id="UP001459204"/>
    </source>
</evidence>
<reference evidence="1 2" key="1">
    <citation type="submission" date="2024-04" db="EMBL/GenBank/DDBJ databases">
        <title>Draft genome sequence of Pseudoxanthomonas putridarboris WD12.</title>
        <authorList>
            <person name="Oh J."/>
        </authorList>
    </citation>
    <scope>NUCLEOTIDE SEQUENCE [LARGE SCALE GENOMIC DNA]</scope>
    <source>
        <strain evidence="1 2">WD12</strain>
    </source>
</reference>
<accession>A0ABU9J203</accession>
<evidence type="ECO:0000313" key="1">
    <source>
        <dbReference type="EMBL" id="MEL1264934.1"/>
    </source>
</evidence>
<keyword evidence="2" id="KW-1185">Reference proteome</keyword>
<proteinExistence type="predicted"/>
<protein>
    <submittedName>
        <fullName evidence="1">Uncharacterized protein</fullName>
    </submittedName>
</protein>
<dbReference type="Proteomes" id="UP001459204">
    <property type="component" value="Unassembled WGS sequence"/>
</dbReference>
<dbReference type="EMBL" id="JBBWWT010000004">
    <property type="protein sequence ID" value="MEL1264934.1"/>
    <property type="molecule type" value="Genomic_DNA"/>
</dbReference>
<name>A0ABU9J203_9GAMM</name>
<gene>
    <name evidence="1" type="ORF">AAD027_11215</name>
</gene>
<sequence length="79" mass="8944">MNKRLDKESSARVFGELTALLEGFDGAEKVQKMVRIDKDFYDQAIFIAKEFRKSMSEITSMCMAYGLSKVVTQQPVAES</sequence>